<feature type="chain" id="PRO_5043837311" evidence="2">
    <location>
        <begin position="22"/>
        <end position="307"/>
    </location>
</feature>
<evidence type="ECO:0000313" key="4">
    <source>
        <dbReference type="Proteomes" id="UP000297595"/>
    </source>
</evidence>
<feature type="region of interest" description="Disordered" evidence="1">
    <location>
        <begin position="257"/>
        <end position="307"/>
    </location>
</feature>
<name>A0A7C8K2B6_ORBOL</name>
<sequence>MRCIKIKLAILWLCLAPGVRATPAVQMRPHEGDDHGHTHGNNSDMISKPNQTESKIEISGNDHSGKNLVEKTINPSIFYSPLYVVCPDPSAIVSMPADPPNGYPEINGQQRPRGFDLARATRFRIMCLECYCNQQTGDLMAWNPGRRVCGGPIIFFAQKCQYWFGCFCSTTMFNPSYDPAVNLLDYQLAINNIPGPVRRLHDGWQWRPDDNIMLTWQDQWLHSGVQILEEWEMAALAPEREETESVSPQLYAADDPKGQPYMWPGGSSNSKFNGGGNGGSAGGAGGAGGGLVSKREEMDQHVKRGLA</sequence>
<feature type="signal peptide" evidence="2">
    <location>
        <begin position="1"/>
        <end position="21"/>
    </location>
</feature>
<organism evidence="3 4">
    <name type="scientific">Orbilia oligospora</name>
    <name type="common">Nematode-trapping fungus</name>
    <name type="synonym">Arthrobotrys oligospora</name>
    <dbReference type="NCBI Taxonomy" id="2813651"/>
    <lineage>
        <taxon>Eukaryota</taxon>
        <taxon>Fungi</taxon>
        <taxon>Dikarya</taxon>
        <taxon>Ascomycota</taxon>
        <taxon>Pezizomycotina</taxon>
        <taxon>Orbiliomycetes</taxon>
        <taxon>Orbiliales</taxon>
        <taxon>Orbiliaceae</taxon>
        <taxon>Orbilia</taxon>
    </lineage>
</organism>
<comment type="caution">
    <text evidence="3">The sequence shown here is derived from an EMBL/GenBank/DDBJ whole genome shotgun (WGS) entry which is preliminary data.</text>
</comment>
<feature type="compositionally biased region" description="Basic and acidic residues" evidence="1">
    <location>
        <begin position="28"/>
        <end position="37"/>
    </location>
</feature>
<evidence type="ECO:0000313" key="3">
    <source>
        <dbReference type="EMBL" id="TGJ72807.1"/>
    </source>
</evidence>
<dbReference type="AlphaFoldDB" id="A0A7C8K2B6"/>
<dbReference type="Proteomes" id="UP000297595">
    <property type="component" value="Unassembled WGS sequence"/>
</dbReference>
<dbReference type="OrthoDB" id="5306308at2759"/>
<protein>
    <submittedName>
        <fullName evidence="3">Uncharacterized protein</fullName>
    </submittedName>
</protein>
<proteinExistence type="predicted"/>
<dbReference type="EMBL" id="SOZJ01000002">
    <property type="protein sequence ID" value="TGJ72807.1"/>
    <property type="molecule type" value="Genomic_DNA"/>
</dbReference>
<feature type="region of interest" description="Disordered" evidence="1">
    <location>
        <begin position="26"/>
        <end position="64"/>
    </location>
</feature>
<evidence type="ECO:0000256" key="2">
    <source>
        <dbReference type="SAM" id="SignalP"/>
    </source>
</evidence>
<accession>A0A7C8K2B6</accession>
<gene>
    <name evidence="3" type="ORF">EYR41_004675</name>
</gene>
<keyword evidence="2" id="KW-0732">Signal</keyword>
<feature type="compositionally biased region" description="Polar residues" evidence="1">
    <location>
        <begin position="39"/>
        <end position="53"/>
    </location>
</feature>
<feature type="compositionally biased region" description="Gly residues" evidence="1">
    <location>
        <begin position="273"/>
        <end position="291"/>
    </location>
</feature>
<reference evidence="3 4" key="1">
    <citation type="submission" date="2019-03" db="EMBL/GenBank/DDBJ databases">
        <title>Nematode-trapping fungi genome.</title>
        <authorList>
            <person name="Vidal-Diez De Ulzurrun G."/>
        </authorList>
    </citation>
    <scope>NUCLEOTIDE SEQUENCE [LARGE SCALE GENOMIC DNA]</scope>
    <source>
        <strain evidence="3 4">TWF154</strain>
    </source>
</reference>
<evidence type="ECO:0000256" key="1">
    <source>
        <dbReference type="SAM" id="MobiDB-lite"/>
    </source>
</evidence>
<feature type="compositionally biased region" description="Basic and acidic residues" evidence="1">
    <location>
        <begin position="293"/>
        <end position="307"/>
    </location>
</feature>